<dbReference type="GO" id="GO:0016705">
    <property type="term" value="F:oxidoreductase activity, acting on paired donors, with incorporation or reduction of molecular oxygen"/>
    <property type="evidence" value="ECO:0007669"/>
    <property type="project" value="InterPro"/>
</dbReference>
<keyword evidence="2 4" id="KW-0503">Monooxygenase</keyword>
<dbReference type="SUPFAM" id="SSF51679">
    <property type="entry name" value="Bacterial luciferase-like"/>
    <property type="match status" value="1"/>
</dbReference>
<evidence type="ECO:0000256" key="2">
    <source>
        <dbReference type="ARBA" id="ARBA00023033"/>
    </source>
</evidence>
<dbReference type="PANTHER" id="PTHR30137">
    <property type="entry name" value="LUCIFERASE-LIKE MONOOXYGENASE"/>
    <property type="match status" value="1"/>
</dbReference>
<evidence type="ECO:0000313" key="4">
    <source>
        <dbReference type="EMBL" id="PCE40563.1"/>
    </source>
</evidence>
<organism evidence="4 5">
    <name type="scientific">Rhizorhabdus dicambivorans</name>
    <dbReference type="NCBI Taxonomy" id="1850238"/>
    <lineage>
        <taxon>Bacteria</taxon>
        <taxon>Pseudomonadati</taxon>
        <taxon>Pseudomonadota</taxon>
        <taxon>Alphaproteobacteria</taxon>
        <taxon>Sphingomonadales</taxon>
        <taxon>Sphingomonadaceae</taxon>
        <taxon>Rhizorhabdus</taxon>
    </lineage>
</organism>
<dbReference type="AlphaFoldDB" id="A0A2A4FQ73"/>
<protein>
    <submittedName>
        <fullName evidence="4">Monooxygenase</fullName>
    </submittedName>
</protein>
<dbReference type="GO" id="GO:0004497">
    <property type="term" value="F:monooxygenase activity"/>
    <property type="evidence" value="ECO:0007669"/>
    <property type="project" value="UniProtKB-KW"/>
</dbReference>
<dbReference type="KEGG" id="rdi:CMV14_07570"/>
<comment type="caution">
    <text evidence="4">The sequence shown here is derived from an EMBL/GenBank/DDBJ whole genome shotgun (WGS) entry which is preliminary data.</text>
</comment>
<keyword evidence="5" id="KW-1185">Reference proteome</keyword>
<dbReference type="Gene3D" id="3.20.20.30">
    <property type="entry name" value="Luciferase-like domain"/>
    <property type="match status" value="1"/>
</dbReference>
<feature type="domain" description="Luciferase-like" evidence="3">
    <location>
        <begin position="15"/>
        <end position="325"/>
    </location>
</feature>
<dbReference type="EMBL" id="NWUF01000026">
    <property type="protein sequence ID" value="PCE40563.1"/>
    <property type="molecule type" value="Genomic_DNA"/>
</dbReference>
<name>A0A2A4FQ73_9SPHN</name>
<evidence type="ECO:0000256" key="1">
    <source>
        <dbReference type="ARBA" id="ARBA00023002"/>
    </source>
</evidence>
<gene>
    <name evidence="4" type="ORF">COO09_19760</name>
</gene>
<accession>A0A2A4FQ73</accession>
<dbReference type="Pfam" id="PF00296">
    <property type="entry name" value="Bac_luciferase"/>
    <property type="match status" value="1"/>
</dbReference>
<dbReference type="InterPro" id="IPR050766">
    <property type="entry name" value="Bact_Lucif_Oxidored"/>
</dbReference>
<evidence type="ECO:0000313" key="5">
    <source>
        <dbReference type="Proteomes" id="UP000218934"/>
    </source>
</evidence>
<dbReference type="RefSeq" id="WP_083216044.1">
    <property type="nucleotide sequence ID" value="NZ_CP023449.1"/>
</dbReference>
<reference evidence="4 5" key="1">
    <citation type="submission" date="2017-09" db="EMBL/GenBank/DDBJ databases">
        <title>The Catabolism of 3,6-Dichlorosalicylic acid is Initiated by the Cytochrome P450 Monooxygenase DsmABC in Rhizorhabdus dicambivorans Ndbn-20.</title>
        <authorList>
            <person name="Na L."/>
        </authorList>
    </citation>
    <scope>NUCLEOTIDE SEQUENCE [LARGE SCALE GENOMIC DNA]</scope>
    <source>
        <strain evidence="4 5">Ndbn-20m</strain>
    </source>
</reference>
<dbReference type="CDD" id="cd00347">
    <property type="entry name" value="Flavin_utilizing_monoxygenases"/>
    <property type="match status" value="1"/>
</dbReference>
<dbReference type="OrthoDB" id="9776438at2"/>
<dbReference type="Proteomes" id="UP000218934">
    <property type="component" value="Unassembled WGS sequence"/>
</dbReference>
<dbReference type="InterPro" id="IPR036661">
    <property type="entry name" value="Luciferase-like_sf"/>
</dbReference>
<dbReference type="InterPro" id="IPR011251">
    <property type="entry name" value="Luciferase-like_dom"/>
</dbReference>
<dbReference type="PANTHER" id="PTHR30137:SF8">
    <property type="entry name" value="BLR5498 PROTEIN"/>
    <property type="match status" value="1"/>
</dbReference>
<sequence>MKFGLLMELSVPRPWTNNIEHKVFHDSIEQVVVAESLGFDQVWSVEHHFLEEYSHSSCPEIFLAAVAARTSRIRLGFGIATCVPQISHPAKLAEKTAFLDVISSGRVEVGTGRSSTWNELGGFGASIDDTKKSWDEFIRAIPKMWMQERYSHKGLTFSMPERAVLPKPYQKPHPPLWVAVTAPGTELDAADRGLGCLTLSFGNIGNTGERFETYRKRIKNCEPVGAFVNEQIIAANWLYCHEDKAHAIERGRQLVGGFGSAAAQISEIKGVYPASNYLEQGLLGMFRADPDNASARGKMPDGLCLGDPDEIIKVLKRWESTGVDRLMFLINYMEVLTQKEVLDSLRLFAREVMPHFDPEAAIAARLMLDTIGAEARA</sequence>
<keyword evidence="1" id="KW-0560">Oxidoreductase</keyword>
<evidence type="ECO:0000259" key="3">
    <source>
        <dbReference type="Pfam" id="PF00296"/>
    </source>
</evidence>
<dbReference type="GO" id="GO:0005829">
    <property type="term" value="C:cytosol"/>
    <property type="evidence" value="ECO:0007669"/>
    <property type="project" value="TreeGrafter"/>
</dbReference>
<proteinExistence type="predicted"/>